<comment type="subcellular location">
    <subcellularLocation>
        <location evidence="1">Cell membrane</location>
        <topology evidence="1">Multi-pass membrane protein</topology>
    </subcellularLocation>
</comment>
<evidence type="ECO:0000313" key="8">
    <source>
        <dbReference type="EMBL" id="MDO6361116.1"/>
    </source>
</evidence>
<feature type="transmembrane region" description="Helical" evidence="6">
    <location>
        <begin position="103"/>
        <end position="126"/>
    </location>
</feature>
<dbReference type="SUPFAM" id="SSF103473">
    <property type="entry name" value="MFS general substrate transporter"/>
    <property type="match status" value="1"/>
</dbReference>
<comment type="caution">
    <text evidence="8">The sequence shown here is derived from an EMBL/GenBank/DDBJ whole genome shotgun (WGS) entry which is preliminary data.</text>
</comment>
<name>A0ABD4ZZZ5_9LACO</name>
<dbReference type="GO" id="GO:0005886">
    <property type="term" value="C:plasma membrane"/>
    <property type="evidence" value="ECO:0007669"/>
    <property type="project" value="UniProtKB-SubCell"/>
</dbReference>
<organism evidence="8 9">
    <name type="scientific">Lactobacillus paragasseri</name>
    <dbReference type="NCBI Taxonomy" id="2107999"/>
    <lineage>
        <taxon>Bacteria</taxon>
        <taxon>Bacillati</taxon>
        <taxon>Bacillota</taxon>
        <taxon>Bacilli</taxon>
        <taxon>Lactobacillales</taxon>
        <taxon>Lactobacillaceae</taxon>
        <taxon>Lactobacillus</taxon>
    </lineage>
</organism>
<evidence type="ECO:0000256" key="6">
    <source>
        <dbReference type="SAM" id="Phobius"/>
    </source>
</evidence>
<feature type="transmembrane region" description="Helical" evidence="6">
    <location>
        <begin position="349"/>
        <end position="372"/>
    </location>
</feature>
<dbReference type="Pfam" id="PF07690">
    <property type="entry name" value="MFS_1"/>
    <property type="match status" value="1"/>
</dbReference>
<evidence type="ECO:0000256" key="5">
    <source>
        <dbReference type="ARBA" id="ARBA00023136"/>
    </source>
</evidence>
<accession>A0ABD4ZZZ5</accession>
<feature type="transmembrane region" description="Helical" evidence="6">
    <location>
        <begin position="314"/>
        <end position="337"/>
    </location>
</feature>
<feature type="transmembrane region" description="Helical" evidence="6">
    <location>
        <begin position="286"/>
        <end position="308"/>
    </location>
</feature>
<evidence type="ECO:0000259" key="7">
    <source>
        <dbReference type="PROSITE" id="PS50850"/>
    </source>
</evidence>
<dbReference type="RefSeq" id="WP_262333707.1">
    <property type="nucleotide sequence ID" value="NZ_JANZQG010000004.1"/>
</dbReference>
<protein>
    <submittedName>
        <fullName evidence="8">MFS transporter</fullName>
    </submittedName>
</protein>
<dbReference type="PANTHER" id="PTHR11360">
    <property type="entry name" value="MONOCARBOXYLATE TRANSPORTER"/>
    <property type="match status" value="1"/>
</dbReference>
<keyword evidence="2" id="KW-0813">Transport</keyword>
<reference evidence="8" key="1">
    <citation type="submission" date="2023-07" db="EMBL/GenBank/DDBJ databases">
        <title>Whole Genome Sequencing of Colonoscopy isolates.</title>
        <authorList>
            <person name="Surve S.V."/>
            <person name="Valls R.A."/>
            <person name="Barrak K.E."/>
            <person name="Gardner T.B."/>
            <person name="O'Toole G.A."/>
        </authorList>
    </citation>
    <scope>NUCLEOTIDE SEQUENCE</scope>
    <source>
        <strain evidence="8">GP0003</strain>
    </source>
</reference>
<dbReference type="Gene3D" id="1.20.1250.20">
    <property type="entry name" value="MFS general substrate transporter like domains"/>
    <property type="match status" value="2"/>
</dbReference>
<evidence type="ECO:0000256" key="2">
    <source>
        <dbReference type="ARBA" id="ARBA00022448"/>
    </source>
</evidence>
<keyword evidence="5 6" id="KW-0472">Membrane</keyword>
<feature type="transmembrane region" description="Helical" evidence="6">
    <location>
        <begin position="227"/>
        <end position="248"/>
    </location>
</feature>
<dbReference type="InterPro" id="IPR050327">
    <property type="entry name" value="Proton-linked_MCT"/>
</dbReference>
<dbReference type="EMBL" id="JAUONS010000001">
    <property type="protein sequence ID" value="MDO6361116.1"/>
    <property type="molecule type" value="Genomic_DNA"/>
</dbReference>
<feature type="domain" description="Major facilitator superfamily (MFS) profile" evidence="7">
    <location>
        <begin position="9"/>
        <end position="407"/>
    </location>
</feature>
<dbReference type="InterPro" id="IPR036259">
    <property type="entry name" value="MFS_trans_sf"/>
</dbReference>
<dbReference type="PANTHER" id="PTHR11360:SF290">
    <property type="entry name" value="MONOCARBOXYLATE MFS PERMEASE"/>
    <property type="match status" value="1"/>
</dbReference>
<proteinExistence type="predicted"/>
<keyword evidence="3 6" id="KW-0812">Transmembrane</keyword>
<dbReference type="InterPro" id="IPR020846">
    <property type="entry name" value="MFS_dom"/>
</dbReference>
<gene>
    <name evidence="8" type="ORF">Q4436_03145</name>
</gene>
<feature type="transmembrane region" description="Helical" evidence="6">
    <location>
        <begin position="49"/>
        <end position="66"/>
    </location>
</feature>
<dbReference type="InterPro" id="IPR011701">
    <property type="entry name" value="MFS"/>
</dbReference>
<evidence type="ECO:0000256" key="4">
    <source>
        <dbReference type="ARBA" id="ARBA00022989"/>
    </source>
</evidence>
<feature type="transmembrane region" description="Helical" evidence="6">
    <location>
        <begin position="138"/>
        <end position="163"/>
    </location>
</feature>
<dbReference type="Proteomes" id="UP001169713">
    <property type="component" value="Unassembled WGS sequence"/>
</dbReference>
<keyword evidence="4 6" id="KW-1133">Transmembrane helix</keyword>
<evidence type="ECO:0000256" key="3">
    <source>
        <dbReference type="ARBA" id="ARBA00022692"/>
    </source>
</evidence>
<evidence type="ECO:0000313" key="9">
    <source>
        <dbReference type="Proteomes" id="UP001169713"/>
    </source>
</evidence>
<evidence type="ECO:0000256" key="1">
    <source>
        <dbReference type="ARBA" id="ARBA00004651"/>
    </source>
</evidence>
<sequence length="414" mass="44595">MMKKSTKYAWWIFIVCALINFIGFGLIINTVGLFYAPIGTAFHTGRAEVALMTTFQNVAGAITLLFAGKLMSKVNLKWLLTACFAIMGLGLILLNRAQSITMFYIAWSVIGIAQPFALGLATPVLLGNWFKKKYGTVMGIALGVSAFGGTVFNPIIGAAITSLGWRNGLLLEGILVLIILVPLCLTIKGQPDEKHPAYGYDDQQVAKDNEDNNKGLTLIQALRTPMFYCLVFAMIALQFIAGFVQHISAHIVNIGLPLTVGATVVSGVMLGAAAGKISIGYFLDKFNNSIVIAIYTLFGVIGWGGLLMMRSNTLLISSGFILGLGQGIMLVSLPYFIRKQFGSKDYSNILSIISMVGSVSSAAAVSVDGLFFDMSHSYSFPLTLNVILYVLAGLAIILSINIAKKTIKRMEGVR</sequence>
<feature type="transmembrane region" description="Helical" evidence="6">
    <location>
        <begin position="378"/>
        <end position="400"/>
    </location>
</feature>
<dbReference type="AlphaFoldDB" id="A0ABD4ZZZ5"/>
<dbReference type="PROSITE" id="PS50850">
    <property type="entry name" value="MFS"/>
    <property type="match status" value="1"/>
</dbReference>
<feature type="transmembrane region" description="Helical" evidence="6">
    <location>
        <begin position="169"/>
        <end position="187"/>
    </location>
</feature>
<feature type="transmembrane region" description="Helical" evidence="6">
    <location>
        <begin position="78"/>
        <end position="97"/>
    </location>
</feature>
<feature type="transmembrane region" description="Helical" evidence="6">
    <location>
        <begin position="12"/>
        <end position="37"/>
    </location>
</feature>